<gene>
    <name evidence="1" type="ORF">TM448A02352_0012</name>
</gene>
<evidence type="ECO:0000313" key="1">
    <source>
        <dbReference type="EMBL" id="QJA51895.1"/>
    </source>
</evidence>
<protein>
    <submittedName>
        <fullName evidence="1">Uncharacterized protein</fullName>
    </submittedName>
</protein>
<dbReference type="EMBL" id="MT144296">
    <property type="protein sequence ID" value="QJA51895.1"/>
    <property type="molecule type" value="Genomic_DNA"/>
</dbReference>
<proteinExistence type="predicted"/>
<organism evidence="1">
    <name type="scientific">viral metagenome</name>
    <dbReference type="NCBI Taxonomy" id="1070528"/>
    <lineage>
        <taxon>unclassified sequences</taxon>
        <taxon>metagenomes</taxon>
        <taxon>organismal metagenomes</taxon>
    </lineage>
</organism>
<sequence length="99" mass="10725">MYNQVKWFGRRPTVKTAQTPAAQVAISTSTTEILNANDDRASFLLRNTGSVTVYFRLAATATTNDMPLEPGEVYYNDDHTGIVDGIVASGAGEITLIEN</sequence>
<reference evidence="1" key="1">
    <citation type="submission" date="2020-03" db="EMBL/GenBank/DDBJ databases">
        <title>The deep terrestrial virosphere.</title>
        <authorList>
            <person name="Holmfeldt K."/>
            <person name="Nilsson E."/>
            <person name="Simone D."/>
            <person name="Lopez-Fernandez M."/>
            <person name="Wu X."/>
            <person name="de Brujin I."/>
            <person name="Lundin D."/>
            <person name="Andersson A."/>
            <person name="Bertilsson S."/>
            <person name="Dopson M."/>
        </authorList>
    </citation>
    <scope>NUCLEOTIDE SEQUENCE</scope>
    <source>
        <strain evidence="1">TM448A02352</strain>
    </source>
</reference>
<accession>A0A6H1ZXA0</accession>
<dbReference type="AlphaFoldDB" id="A0A6H1ZXA0"/>
<name>A0A6H1ZXA0_9ZZZZ</name>